<protein>
    <submittedName>
        <fullName evidence="1">Phosphate ABC transporter, periplasmic phosphate-binding protein, putative</fullName>
    </submittedName>
</protein>
<dbReference type="Proteomes" id="UP000887116">
    <property type="component" value="Unassembled WGS sequence"/>
</dbReference>
<comment type="caution">
    <text evidence="1">The sequence shown here is derived from an EMBL/GenBank/DDBJ whole genome shotgun (WGS) entry which is preliminary data.</text>
</comment>
<sequence>NVLLRNRGRYSRHHHFISPYEGSRKRNYVKGKINEVIEIIIGYDGVVIANSNQSHRFDFTKKDLFETLSAYSQENDKLVKNNKKFWSNVNQALPKTEIEIYGPHQNRYIRNFG</sequence>
<gene>
    <name evidence="1" type="primary">WD_0378</name>
    <name evidence="1" type="ORF">TNCT_436531</name>
</gene>
<evidence type="ECO:0000313" key="2">
    <source>
        <dbReference type="Proteomes" id="UP000887116"/>
    </source>
</evidence>
<dbReference type="OrthoDB" id="432384at2759"/>
<reference evidence="1" key="1">
    <citation type="submission" date="2020-07" db="EMBL/GenBank/DDBJ databases">
        <title>Multicomponent nature underlies the extraordinary mechanical properties of spider dragline silk.</title>
        <authorList>
            <person name="Kono N."/>
            <person name="Nakamura H."/>
            <person name="Mori M."/>
            <person name="Yoshida Y."/>
            <person name="Ohtoshi R."/>
            <person name="Malay A.D."/>
            <person name="Moran D.A.P."/>
            <person name="Tomita M."/>
            <person name="Numata K."/>
            <person name="Arakawa K."/>
        </authorList>
    </citation>
    <scope>NUCLEOTIDE SEQUENCE</scope>
</reference>
<dbReference type="AlphaFoldDB" id="A0A8X6G1A0"/>
<proteinExistence type="predicted"/>
<organism evidence="1 2">
    <name type="scientific">Trichonephila clavata</name>
    <name type="common">Joro spider</name>
    <name type="synonym">Nephila clavata</name>
    <dbReference type="NCBI Taxonomy" id="2740835"/>
    <lineage>
        <taxon>Eukaryota</taxon>
        <taxon>Metazoa</taxon>
        <taxon>Ecdysozoa</taxon>
        <taxon>Arthropoda</taxon>
        <taxon>Chelicerata</taxon>
        <taxon>Arachnida</taxon>
        <taxon>Araneae</taxon>
        <taxon>Araneomorphae</taxon>
        <taxon>Entelegynae</taxon>
        <taxon>Araneoidea</taxon>
        <taxon>Nephilidae</taxon>
        <taxon>Trichonephila</taxon>
    </lineage>
</organism>
<dbReference type="EMBL" id="BMAO01034153">
    <property type="protein sequence ID" value="GFQ94345.1"/>
    <property type="molecule type" value="Genomic_DNA"/>
</dbReference>
<name>A0A8X6G1A0_TRICU</name>
<keyword evidence="2" id="KW-1185">Reference proteome</keyword>
<evidence type="ECO:0000313" key="1">
    <source>
        <dbReference type="EMBL" id="GFQ94345.1"/>
    </source>
</evidence>
<accession>A0A8X6G1A0</accession>
<feature type="non-terminal residue" evidence="1">
    <location>
        <position position="1"/>
    </location>
</feature>